<dbReference type="GeneID" id="37031009"/>
<evidence type="ECO:0000313" key="3">
    <source>
        <dbReference type="EMBL" id="PWN30917.1"/>
    </source>
</evidence>
<reference evidence="3 4" key="1">
    <citation type="journal article" date="2018" name="Mol. Biol. Evol.">
        <title>Broad Genomic Sampling Reveals a Smut Pathogenic Ancestry of the Fungal Clade Ustilaginomycotina.</title>
        <authorList>
            <person name="Kijpornyongpan T."/>
            <person name="Mondo S.J."/>
            <person name="Barry K."/>
            <person name="Sandor L."/>
            <person name="Lee J."/>
            <person name="Lipzen A."/>
            <person name="Pangilinan J."/>
            <person name="LaButti K."/>
            <person name="Hainaut M."/>
            <person name="Henrissat B."/>
            <person name="Grigoriev I.V."/>
            <person name="Spatafora J.W."/>
            <person name="Aime M.C."/>
        </authorList>
    </citation>
    <scope>NUCLEOTIDE SEQUENCE [LARGE SCALE GENOMIC DNA]</scope>
    <source>
        <strain evidence="3 4">MCA 5214</strain>
    </source>
</reference>
<name>A0A316V033_9BASI</name>
<evidence type="ECO:0000313" key="4">
    <source>
        <dbReference type="Proteomes" id="UP000245884"/>
    </source>
</evidence>
<dbReference type="RefSeq" id="XP_025365529.1">
    <property type="nucleotide sequence ID" value="XM_025509186.1"/>
</dbReference>
<feature type="compositionally biased region" description="Low complexity" evidence="1">
    <location>
        <begin position="184"/>
        <end position="232"/>
    </location>
</feature>
<dbReference type="OrthoDB" id="2528391at2759"/>
<dbReference type="PANTHER" id="PTHR40633:SF5">
    <property type="entry name" value="ANCHORED PROTEIN, PUTATIVE (AFU_ORTHOLOGUE AFUA_8G04370)-RELATED"/>
    <property type="match status" value="1"/>
</dbReference>
<dbReference type="EMBL" id="KZ819662">
    <property type="protein sequence ID" value="PWN30917.1"/>
    <property type="molecule type" value="Genomic_DNA"/>
</dbReference>
<sequence>MLASLLPLLASAATFGFVAAQYQDPSSELVLDSPACGFYRCAVTWKHGDKVDINWQNAPAGMVNLVLMTNDNSEVAYQIANVSSPSQPGYCDAGNGVGTVVPGKECGRFEFIVPTEWTTGRNYSVRAQLTNNTSIESYTDVVQIQAAEGNPEPSIAFSAAPISGAPTSTAEGSVASSQTATVTAPVSPGASTPAAASSSGAAGGSSASSGGAQGSSASSPSPSGSAAKGGASNGATGIPFPLLTGSMLGLFSAFAAATMM</sequence>
<evidence type="ECO:0000256" key="1">
    <source>
        <dbReference type="SAM" id="MobiDB-lite"/>
    </source>
</evidence>
<dbReference type="PANTHER" id="PTHR40633">
    <property type="entry name" value="MATRIX PROTEIN, PUTATIVE (AFU_ORTHOLOGUE AFUA_8G05410)-RELATED"/>
    <property type="match status" value="1"/>
</dbReference>
<keyword evidence="2" id="KW-0732">Signal</keyword>
<evidence type="ECO:0000256" key="2">
    <source>
        <dbReference type="SAM" id="SignalP"/>
    </source>
</evidence>
<dbReference type="Proteomes" id="UP000245884">
    <property type="component" value="Unassembled WGS sequence"/>
</dbReference>
<dbReference type="InterPro" id="IPR052982">
    <property type="entry name" value="SRP1/TIP1-like"/>
</dbReference>
<feature type="signal peptide" evidence="2">
    <location>
        <begin position="1"/>
        <end position="20"/>
    </location>
</feature>
<dbReference type="STRING" id="1569628.A0A316V033"/>
<organism evidence="3 4">
    <name type="scientific">Jaminaea rosea</name>
    <dbReference type="NCBI Taxonomy" id="1569628"/>
    <lineage>
        <taxon>Eukaryota</taxon>
        <taxon>Fungi</taxon>
        <taxon>Dikarya</taxon>
        <taxon>Basidiomycota</taxon>
        <taxon>Ustilaginomycotina</taxon>
        <taxon>Exobasidiomycetes</taxon>
        <taxon>Microstromatales</taxon>
        <taxon>Microstromatales incertae sedis</taxon>
        <taxon>Jaminaea</taxon>
    </lineage>
</organism>
<feature type="chain" id="PRO_5016284884" description="Ser-Thr-rich glycosyl-phosphatidyl-inositol-anchored membrane family-domain-containing protein" evidence="2">
    <location>
        <begin position="21"/>
        <end position="260"/>
    </location>
</feature>
<feature type="compositionally biased region" description="Polar residues" evidence="1">
    <location>
        <begin position="167"/>
        <end position="182"/>
    </location>
</feature>
<keyword evidence="4" id="KW-1185">Reference proteome</keyword>
<protein>
    <recommendedName>
        <fullName evidence="5">Ser-Thr-rich glycosyl-phosphatidyl-inositol-anchored membrane family-domain-containing protein</fullName>
    </recommendedName>
</protein>
<proteinExistence type="predicted"/>
<feature type="region of interest" description="Disordered" evidence="1">
    <location>
        <begin position="167"/>
        <end position="232"/>
    </location>
</feature>
<accession>A0A316V033</accession>
<evidence type="ECO:0008006" key="5">
    <source>
        <dbReference type="Google" id="ProtNLM"/>
    </source>
</evidence>
<dbReference type="AlphaFoldDB" id="A0A316V033"/>
<gene>
    <name evidence="3" type="ORF">BDZ90DRAFT_27951</name>
</gene>